<proteinExistence type="predicted"/>
<protein>
    <recommendedName>
        <fullName evidence="1">Bacterial toxin 44 domain-containing protein</fullName>
    </recommendedName>
</protein>
<reference evidence="2 3" key="1">
    <citation type="submission" date="2021-06" db="EMBL/GenBank/DDBJ databases">
        <authorList>
            <person name="Sun Q."/>
            <person name="Li D."/>
        </authorList>
    </citation>
    <scope>NUCLEOTIDE SEQUENCE [LARGE SCALE GENOMIC DNA]</scope>
    <source>
        <strain evidence="2 3">MSJ-4</strain>
    </source>
</reference>
<sequence>MVRYEYMYRSSWANNSPIEKLYKFYNLVRNKGKLDLKNQGWTDAQYKFNGVIIPNDAPGNILYGYLGKAFGYSDELLKRAAGFAQQQAGTNKPEWGTWSGDFPYGDDPADQFFIQLGIQYYKQNH</sequence>
<evidence type="ECO:0000313" key="3">
    <source>
        <dbReference type="Proteomes" id="UP000736583"/>
    </source>
</evidence>
<dbReference type="EMBL" id="JAHLQL010000009">
    <property type="protein sequence ID" value="MBU5593396.1"/>
    <property type="molecule type" value="Genomic_DNA"/>
</dbReference>
<comment type="caution">
    <text evidence="2">The sequence shown here is derived from an EMBL/GenBank/DDBJ whole genome shotgun (WGS) entry which is preliminary data.</text>
</comment>
<dbReference type="Proteomes" id="UP000736583">
    <property type="component" value="Unassembled WGS sequence"/>
</dbReference>
<name>A0ABS6F523_9CLOT</name>
<evidence type="ECO:0000313" key="2">
    <source>
        <dbReference type="EMBL" id="MBU5593396.1"/>
    </source>
</evidence>
<keyword evidence="3" id="KW-1185">Reference proteome</keyword>
<dbReference type="InterPro" id="IPR028946">
    <property type="entry name" value="Ntox44"/>
</dbReference>
<dbReference type="Pfam" id="PF15607">
    <property type="entry name" value="Ntox44"/>
    <property type="match status" value="1"/>
</dbReference>
<gene>
    <name evidence="2" type="ORF">KQI89_16745</name>
</gene>
<evidence type="ECO:0000259" key="1">
    <source>
        <dbReference type="Pfam" id="PF15607"/>
    </source>
</evidence>
<accession>A0ABS6F523</accession>
<feature type="domain" description="Bacterial toxin 44" evidence="1">
    <location>
        <begin position="45"/>
        <end position="123"/>
    </location>
</feature>
<organism evidence="2 3">
    <name type="scientific">Clostridium simiarum</name>
    <dbReference type="NCBI Taxonomy" id="2841506"/>
    <lineage>
        <taxon>Bacteria</taxon>
        <taxon>Bacillati</taxon>
        <taxon>Bacillota</taxon>
        <taxon>Clostridia</taxon>
        <taxon>Eubacteriales</taxon>
        <taxon>Clostridiaceae</taxon>
        <taxon>Clostridium</taxon>
    </lineage>
</organism>